<feature type="transmembrane region" description="Helical" evidence="1">
    <location>
        <begin position="67"/>
        <end position="84"/>
    </location>
</feature>
<evidence type="ECO:0000313" key="2">
    <source>
        <dbReference type="EMBL" id="MBB6475591.1"/>
    </source>
</evidence>
<dbReference type="EMBL" id="JACHIU010000001">
    <property type="protein sequence ID" value="MBB6475591.1"/>
    <property type="molecule type" value="Genomic_DNA"/>
</dbReference>
<comment type="caution">
    <text evidence="2">The sequence shown here is derived from an EMBL/GenBank/DDBJ whole genome shotgun (WGS) entry which is preliminary data.</text>
</comment>
<gene>
    <name evidence="2" type="ORF">BJ992_005022</name>
</gene>
<feature type="transmembrane region" description="Helical" evidence="1">
    <location>
        <begin position="154"/>
        <end position="174"/>
    </location>
</feature>
<dbReference type="PANTHER" id="PTHR40761">
    <property type="entry name" value="CONSERVED INTEGRAL MEMBRANE ALANINE VALINE AND LEUCINE RICH PROTEIN-RELATED"/>
    <property type="match status" value="1"/>
</dbReference>
<dbReference type="Proteomes" id="UP000555564">
    <property type="component" value="Unassembled WGS sequence"/>
</dbReference>
<feature type="transmembrane region" description="Helical" evidence="1">
    <location>
        <begin position="212"/>
        <end position="237"/>
    </location>
</feature>
<keyword evidence="1" id="KW-0812">Transmembrane</keyword>
<feature type="transmembrane region" description="Helical" evidence="1">
    <location>
        <begin position="6"/>
        <end position="22"/>
    </location>
</feature>
<dbReference type="InterPro" id="IPR037185">
    <property type="entry name" value="EmrE-like"/>
</dbReference>
<name>A0A7X0II42_9ACTN</name>
<organism evidence="2 3">
    <name type="scientific">Sphaerisporangium rubeum</name>
    <dbReference type="NCBI Taxonomy" id="321317"/>
    <lineage>
        <taxon>Bacteria</taxon>
        <taxon>Bacillati</taxon>
        <taxon>Actinomycetota</taxon>
        <taxon>Actinomycetes</taxon>
        <taxon>Streptosporangiales</taxon>
        <taxon>Streptosporangiaceae</taxon>
        <taxon>Sphaerisporangium</taxon>
    </lineage>
</organism>
<reference evidence="2 3" key="1">
    <citation type="submission" date="2020-08" db="EMBL/GenBank/DDBJ databases">
        <title>Sequencing the genomes of 1000 actinobacteria strains.</title>
        <authorList>
            <person name="Klenk H.-P."/>
        </authorList>
    </citation>
    <scope>NUCLEOTIDE SEQUENCE [LARGE SCALE GENOMIC DNA]</scope>
    <source>
        <strain evidence="2 3">DSM 44936</strain>
    </source>
</reference>
<evidence type="ECO:0000313" key="3">
    <source>
        <dbReference type="Proteomes" id="UP000555564"/>
    </source>
</evidence>
<feature type="transmembrane region" description="Helical" evidence="1">
    <location>
        <begin position="186"/>
        <end position="205"/>
    </location>
</feature>
<dbReference type="PANTHER" id="PTHR40761:SF1">
    <property type="entry name" value="CONSERVED INTEGRAL MEMBRANE ALANINE VALINE AND LEUCINE RICH PROTEIN-RELATED"/>
    <property type="match status" value="1"/>
</dbReference>
<feature type="transmembrane region" description="Helical" evidence="1">
    <location>
        <begin position="96"/>
        <end position="115"/>
    </location>
</feature>
<dbReference type="SUPFAM" id="SSF103481">
    <property type="entry name" value="Multidrug resistance efflux transporter EmrE"/>
    <property type="match status" value="1"/>
</dbReference>
<sequence length="293" mass="29647">MIWAGITVALVGALGYAVGAALQQYEVVRGGASFKLVRRPRWFIGGVVGLAGAGLHAVALALAPLVIVQPVSVTTLVFAVPLAAALHGRRPTKAEVIGSVAVAGGLLGLMMLIPHDDTRPVLSTPDALWFLACVGVVAAVCELIAKRLRGPAKALVLSVGAGTVTAAVSTFVRVVGGGLGGDLGRLVHWFTLAIPALLLVAIVLLQRSYAVGYFGIAYAGVQVVDPITSIIAGVTMLGEPVPVAAHVVPALLFGAVLIAGTITLGRLAPDTKHAVPPPAPVPPLPVGVTRTSG</sequence>
<dbReference type="RefSeq" id="WP_184985036.1">
    <property type="nucleotide sequence ID" value="NZ_BAAALO010000081.1"/>
</dbReference>
<dbReference type="NCBIfam" id="NF038012">
    <property type="entry name" value="DMT_1"/>
    <property type="match status" value="1"/>
</dbReference>
<accession>A0A7X0II42</accession>
<keyword evidence="1" id="KW-0472">Membrane</keyword>
<feature type="transmembrane region" description="Helical" evidence="1">
    <location>
        <begin position="42"/>
        <end position="61"/>
    </location>
</feature>
<dbReference type="AlphaFoldDB" id="A0A7X0II42"/>
<proteinExistence type="predicted"/>
<feature type="transmembrane region" description="Helical" evidence="1">
    <location>
        <begin position="243"/>
        <end position="264"/>
    </location>
</feature>
<keyword evidence="1" id="KW-1133">Transmembrane helix</keyword>
<evidence type="ECO:0000256" key="1">
    <source>
        <dbReference type="SAM" id="Phobius"/>
    </source>
</evidence>
<keyword evidence="3" id="KW-1185">Reference proteome</keyword>
<protein>
    <submittedName>
        <fullName evidence="2">Drug/metabolite transporter (DMT)-like permease</fullName>
    </submittedName>
</protein>
<feature type="transmembrane region" description="Helical" evidence="1">
    <location>
        <begin position="127"/>
        <end position="145"/>
    </location>
</feature>